<evidence type="ECO:0000259" key="9">
    <source>
        <dbReference type="PROSITE" id="PS50119"/>
    </source>
</evidence>
<feature type="domain" description="B30.2/SPRY" evidence="10">
    <location>
        <begin position="349"/>
        <end position="546"/>
    </location>
</feature>
<dbReference type="Pfam" id="PF25600">
    <property type="entry name" value="TRIM_CC"/>
    <property type="match status" value="1"/>
</dbReference>
<dbReference type="InterPro" id="IPR051051">
    <property type="entry name" value="E3_ubiq-ligase_TRIM/RNF"/>
</dbReference>
<dbReference type="InterPro" id="IPR017907">
    <property type="entry name" value="Znf_RING_CS"/>
</dbReference>
<dbReference type="Gene3D" id="3.30.40.10">
    <property type="entry name" value="Zinc/RING finger domain, C3HC4 (zinc finger)"/>
    <property type="match status" value="1"/>
</dbReference>
<evidence type="ECO:0000256" key="4">
    <source>
        <dbReference type="ARBA" id="ARBA00022833"/>
    </source>
</evidence>
<protein>
    <submittedName>
        <fullName evidence="12">Nuclear factor 7, brain-like</fullName>
    </submittedName>
</protein>
<evidence type="ECO:0000256" key="6">
    <source>
        <dbReference type="PROSITE-ProRule" id="PRU00024"/>
    </source>
</evidence>
<evidence type="ECO:0000256" key="1">
    <source>
        <dbReference type="ARBA" id="ARBA00022588"/>
    </source>
</evidence>
<name>A0A6J2RKF1_COTGO</name>
<dbReference type="SMART" id="SM00589">
    <property type="entry name" value="PRY"/>
    <property type="match status" value="1"/>
</dbReference>
<dbReference type="SMART" id="SM00449">
    <property type="entry name" value="SPRY"/>
    <property type="match status" value="1"/>
</dbReference>
<dbReference type="PANTHER" id="PTHR25465:SF32">
    <property type="entry name" value="BLOODTHIRSTY-RELATED GENE FAMILY, MEMBER 16 ISOFORM X1-RELATED"/>
    <property type="match status" value="1"/>
</dbReference>
<evidence type="ECO:0000256" key="2">
    <source>
        <dbReference type="ARBA" id="ARBA00022723"/>
    </source>
</evidence>
<dbReference type="InterPro" id="IPR001870">
    <property type="entry name" value="B30.2/SPRY"/>
</dbReference>
<dbReference type="SUPFAM" id="SSF49899">
    <property type="entry name" value="Concanavalin A-like lectins/glucanases"/>
    <property type="match status" value="1"/>
</dbReference>
<evidence type="ECO:0000256" key="7">
    <source>
        <dbReference type="SAM" id="Coils"/>
    </source>
</evidence>
<dbReference type="RefSeq" id="XP_029310681.1">
    <property type="nucleotide sequence ID" value="XM_029454821.1"/>
</dbReference>
<dbReference type="PRINTS" id="PR01407">
    <property type="entry name" value="BUTYPHLNCDUF"/>
</dbReference>
<sequence length="562" mass="63994">MALSVSLEEQFECCICLDIYTKPTTIPCGHNFCLDCIEDFWDTKDHFECPLCKETFSERPQLRINRAFDEIIDSYRRSQEEDVDPVVSPGSRRQSLNTEEVPCDICQGDKSTSVKSCHTCQVSYCELHLTPHQRDPALQRHRLKDPSIFTSSHLCRNHNQLLTKFCTKDQMPVCEQCIKKDHKHHNTVCMDKERKRVKTCLKDTKAMFKQMIHARLIKMKEIQHSVDLSKKTTDKEIQSSVQFCSMLITAIKRHQVELVEELEENQQEAERRAYDMFEDLAREVNELQAKGRELLSLVHTQNPLYLLQSFPSVSRLPSTRDWSEVTIYSDNCMSTVTRAVSKLVDVCQELANKFTSDEADKMNQYAVNITLDPETASGWLVLSPDRKKVSVSSQKKSAALPDNPQRFNSCVCVLGKQSFTSGRSYWVVQVGDKTDWDLGVARESINRKGAITVRPESGFWAVCKRKGGILRACANPSINLNLQESPLNVGVFLDYEEGSVSFFDADAKTHIYTYGGCDFTEAIYPYFNPCVQDNGKNTAPLIICPVEGRVREGRDITIESAV</sequence>
<evidence type="ECO:0000256" key="3">
    <source>
        <dbReference type="ARBA" id="ARBA00022771"/>
    </source>
</evidence>
<proteinExistence type="predicted"/>
<dbReference type="InterPro" id="IPR006574">
    <property type="entry name" value="PRY"/>
</dbReference>
<dbReference type="SMART" id="SM00184">
    <property type="entry name" value="RING"/>
    <property type="match status" value="1"/>
</dbReference>
<dbReference type="CDD" id="cd19769">
    <property type="entry name" value="Bbox2_TRIM16-like"/>
    <property type="match status" value="1"/>
</dbReference>
<dbReference type="PROSITE" id="PS50119">
    <property type="entry name" value="ZF_BBOX"/>
    <property type="match status" value="1"/>
</dbReference>
<dbReference type="InterPro" id="IPR003877">
    <property type="entry name" value="SPRY_dom"/>
</dbReference>
<dbReference type="GO" id="GO:0005737">
    <property type="term" value="C:cytoplasm"/>
    <property type="evidence" value="ECO:0007669"/>
    <property type="project" value="UniProtKB-ARBA"/>
</dbReference>
<dbReference type="InterPro" id="IPR001841">
    <property type="entry name" value="Znf_RING"/>
</dbReference>
<dbReference type="InterPro" id="IPR058030">
    <property type="entry name" value="TRIM8/14/16/25/29/45/65_CC"/>
</dbReference>
<dbReference type="CDD" id="cd19802">
    <property type="entry name" value="Bbox1_TRIM8-like"/>
    <property type="match status" value="1"/>
</dbReference>
<keyword evidence="2" id="KW-0479">Metal-binding</keyword>
<dbReference type="Pfam" id="PF13765">
    <property type="entry name" value="PRY"/>
    <property type="match status" value="1"/>
</dbReference>
<dbReference type="InterPro" id="IPR003879">
    <property type="entry name" value="Butyrophylin_SPRY"/>
</dbReference>
<dbReference type="GeneID" id="115023641"/>
<evidence type="ECO:0000256" key="5">
    <source>
        <dbReference type="ARBA" id="ARBA00022859"/>
    </source>
</evidence>
<dbReference type="PROSITE" id="PS50089">
    <property type="entry name" value="ZF_RING_2"/>
    <property type="match status" value="1"/>
</dbReference>
<keyword evidence="3 6" id="KW-0863">Zinc-finger</keyword>
<accession>A0A6J2RKF1</accession>
<keyword evidence="11" id="KW-1185">Reference proteome</keyword>
<dbReference type="Gene3D" id="4.10.830.40">
    <property type="match status" value="1"/>
</dbReference>
<evidence type="ECO:0000313" key="12">
    <source>
        <dbReference type="RefSeq" id="XP_029310681.1"/>
    </source>
</evidence>
<dbReference type="Proteomes" id="UP000504630">
    <property type="component" value="Chromosome 18"/>
</dbReference>
<dbReference type="Pfam" id="PF00643">
    <property type="entry name" value="zf-B_box"/>
    <property type="match status" value="1"/>
</dbReference>
<dbReference type="GO" id="GO:0045087">
    <property type="term" value="P:innate immune response"/>
    <property type="evidence" value="ECO:0007669"/>
    <property type="project" value="UniProtKB-KW"/>
</dbReference>
<reference evidence="12" key="1">
    <citation type="submission" date="2025-08" db="UniProtKB">
        <authorList>
            <consortium name="RefSeq"/>
        </authorList>
    </citation>
    <scope>IDENTIFICATION</scope>
</reference>
<dbReference type="InterPro" id="IPR043136">
    <property type="entry name" value="B30.2/SPRY_sf"/>
</dbReference>
<dbReference type="KEGG" id="cgob:115023641"/>
<feature type="coiled-coil region" evidence="7">
    <location>
        <begin position="251"/>
        <end position="279"/>
    </location>
</feature>
<dbReference type="GO" id="GO:0008270">
    <property type="term" value="F:zinc ion binding"/>
    <property type="evidence" value="ECO:0007669"/>
    <property type="project" value="UniProtKB-KW"/>
</dbReference>
<dbReference type="PANTHER" id="PTHR25465">
    <property type="entry name" value="B-BOX DOMAIN CONTAINING"/>
    <property type="match status" value="1"/>
</dbReference>
<keyword evidence="5" id="KW-0391">Immunity</keyword>
<dbReference type="Pfam" id="PF15227">
    <property type="entry name" value="zf-C3HC4_4"/>
    <property type="match status" value="1"/>
</dbReference>
<dbReference type="CDD" id="cd13733">
    <property type="entry name" value="SPRY_PRY_C-I_1"/>
    <property type="match status" value="1"/>
</dbReference>
<dbReference type="PROSITE" id="PS00518">
    <property type="entry name" value="ZF_RING_1"/>
    <property type="match status" value="1"/>
</dbReference>
<dbReference type="InterPro" id="IPR013083">
    <property type="entry name" value="Znf_RING/FYVE/PHD"/>
</dbReference>
<keyword evidence="7" id="KW-0175">Coiled coil</keyword>
<feature type="domain" description="B box-type" evidence="9">
    <location>
        <begin position="150"/>
        <end position="190"/>
    </location>
</feature>
<evidence type="ECO:0000313" key="11">
    <source>
        <dbReference type="Proteomes" id="UP000504630"/>
    </source>
</evidence>
<dbReference type="Pfam" id="PF00622">
    <property type="entry name" value="SPRY"/>
    <property type="match status" value="1"/>
</dbReference>
<dbReference type="SUPFAM" id="SSF57845">
    <property type="entry name" value="B-box zinc-binding domain"/>
    <property type="match status" value="1"/>
</dbReference>
<dbReference type="InterPro" id="IPR000315">
    <property type="entry name" value="Znf_B-box"/>
</dbReference>
<dbReference type="InParanoid" id="A0A6J2RKF1"/>
<evidence type="ECO:0000259" key="10">
    <source>
        <dbReference type="PROSITE" id="PS50188"/>
    </source>
</evidence>
<dbReference type="SUPFAM" id="SSF57850">
    <property type="entry name" value="RING/U-box"/>
    <property type="match status" value="1"/>
</dbReference>
<dbReference type="OrthoDB" id="365379at2759"/>
<feature type="domain" description="RING-type" evidence="8">
    <location>
        <begin position="13"/>
        <end position="53"/>
    </location>
</feature>
<dbReference type="Gene3D" id="3.30.160.60">
    <property type="entry name" value="Classic Zinc Finger"/>
    <property type="match status" value="1"/>
</dbReference>
<dbReference type="PROSITE" id="PS50188">
    <property type="entry name" value="B302_SPRY"/>
    <property type="match status" value="1"/>
</dbReference>
<evidence type="ECO:0000259" key="8">
    <source>
        <dbReference type="PROSITE" id="PS50089"/>
    </source>
</evidence>
<dbReference type="InterPro" id="IPR013320">
    <property type="entry name" value="ConA-like_dom_sf"/>
</dbReference>
<dbReference type="AlphaFoldDB" id="A0A6J2RKF1"/>
<keyword evidence="1" id="KW-0399">Innate immunity</keyword>
<gene>
    <name evidence="12" type="primary">LOC115023641</name>
</gene>
<dbReference type="SMART" id="SM00336">
    <property type="entry name" value="BBOX"/>
    <property type="match status" value="2"/>
</dbReference>
<dbReference type="FunFam" id="2.60.120.920:FF:000004">
    <property type="entry name" value="Butyrophilin subfamily 1 member A1"/>
    <property type="match status" value="1"/>
</dbReference>
<dbReference type="Gene3D" id="2.60.120.920">
    <property type="match status" value="1"/>
</dbReference>
<keyword evidence="4" id="KW-0862">Zinc</keyword>
<organism evidence="11 12">
    <name type="scientific">Cottoperca gobio</name>
    <name type="common">Frogmouth</name>
    <name type="synonym">Aphritis gobio</name>
    <dbReference type="NCBI Taxonomy" id="56716"/>
    <lineage>
        <taxon>Eukaryota</taxon>
        <taxon>Metazoa</taxon>
        <taxon>Chordata</taxon>
        <taxon>Craniata</taxon>
        <taxon>Vertebrata</taxon>
        <taxon>Euteleostomi</taxon>
        <taxon>Actinopterygii</taxon>
        <taxon>Neopterygii</taxon>
        <taxon>Teleostei</taxon>
        <taxon>Neoteleostei</taxon>
        <taxon>Acanthomorphata</taxon>
        <taxon>Eupercaria</taxon>
        <taxon>Perciformes</taxon>
        <taxon>Notothenioidei</taxon>
        <taxon>Bovichtidae</taxon>
        <taxon>Cottoperca</taxon>
    </lineage>
</organism>